<dbReference type="SUPFAM" id="SSF47473">
    <property type="entry name" value="EF-hand"/>
    <property type="match status" value="1"/>
</dbReference>
<sequence length="207" mass="23374">AAMSRKGVKALVDSLTRSDKHFNKSEVECLVKLFDTLVARASSDYAGTGFDRTMFRDTLHSAFGMTDDVVLDRVFSIFDRDNDGSITVVEWVEGLGVLLRGTLEEKMKFCFTIYDLNGDGYISKEEMFQMLKNSLLIQPADEEPDEGVKDLVEIALKKMAIILCWSVPFLLQDHDHDGKLSFTDFEKTVRDENLLLEAFGPCLPDIK</sequence>
<dbReference type="InterPro" id="IPR018247">
    <property type="entry name" value="EF_Hand_1_Ca_BS"/>
</dbReference>
<feature type="non-terminal residue" evidence="5">
    <location>
        <position position="207"/>
    </location>
</feature>
<dbReference type="AlphaFoldDB" id="A0A7K9L9W7"/>
<comment type="caution">
    <text evidence="5">The sequence shown here is derived from an EMBL/GenBank/DDBJ whole genome shotgun (WGS) entry which is preliminary data.</text>
</comment>
<evidence type="ECO:0000313" key="6">
    <source>
        <dbReference type="Proteomes" id="UP000583164"/>
    </source>
</evidence>
<evidence type="ECO:0000313" key="5">
    <source>
        <dbReference type="EMBL" id="NXH59198.1"/>
    </source>
</evidence>
<keyword evidence="1" id="KW-0479">Metal-binding</keyword>
<organism evidence="5 6">
    <name type="scientific">Rhabdornis inornatus</name>
    <dbReference type="NCBI Taxonomy" id="237438"/>
    <lineage>
        <taxon>Eukaryota</taxon>
        <taxon>Metazoa</taxon>
        <taxon>Chordata</taxon>
        <taxon>Craniata</taxon>
        <taxon>Vertebrata</taxon>
        <taxon>Euteleostomi</taxon>
        <taxon>Archelosauria</taxon>
        <taxon>Archosauria</taxon>
        <taxon>Dinosauria</taxon>
        <taxon>Saurischia</taxon>
        <taxon>Theropoda</taxon>
        <taxon>Coelurosauria</taxon>
        <taxon>Aves</taxon>
        <taxon>Neognathae</taxon>
        <taxon>Neoaves</taxon>
        <taxon>Telluraves</taxon>
        <taxon>Australaves</taxon>
        <taxon>Passeriformes</taxon>
        <taxon>Rhabdornithidae</taxon>
        <taxon>Rhabdornis</taxon>
    </lineage>
</organism>
<dbReference type="Gene3D" id="1.10.238.10">
    <property type="entry name" value="EF-hand"/>
    <property type="match status" value="1"/>
</dbReference>
<reference evidence="5 6" key="1">
    <citation type="submission" date="2019-09" db="EMBL/GenBank/DDBJ databases">
        <title>Bird 10,000 Genomes (B10K) Project - Family phase.</title>
        <authorList>
            <person name="Zhang G."/>
        </authorList>
    </citation>
    <scope>NUCLEOTIDE SEQUENCE [LARGE SCALE GENOMIC DNA]</scope>
    <source>
        <strain evidence="5">B10K-DU-001-29</strain>
        <tissue evidence="5">Muscle</tissue>
    </source>
</reference>
<feature type="domain" description="EF-hand" evidence="4">
    <location>
        <begin position="102"/>
        <end position="137"/>
    </location>
</feature>
<dbReference type="PANTHER" id="PTHR23055">
    <property type="entry name" value="CALCIUM BINDING PROTEINS"/>
    <property type="match status" value="1"/>
</dbReference>
<dbReference type="Pfam" id="PF13499">
    <property type="entry name" value="EF-hand_7"/>
    <property type="match status" value="1"/>
</dbReference>
<keyword evidence="6" id="KW-1185">Reference proteome</keyword>
<evidence type="ECO:0000259" key="4">
    <source>
        <dbReference type="PROSITE" id="PS50222"/>
    </source>
</evidence>
<dbReference type="InterPro" id="IPR011992">
    <property type="entry name" value="EF-hand-dom_pair"/>
</dbReference>
<gene>
    <name evidence="5" type="primary">Efcab1</name>
    <name evidence="5" type="ORF">RHAINO_R09407</name>
</gene>
<protein>
    <submittedName>
        <fullName evidence="5">EFCB1 protein</fullName>
    </submittedName>
</protein>
<dbReference type="EMBL" id="VWZS01006228">
    <property type="protein sequence ID" value="NXH59198.1"/>
    <property type="molecule type" value="Genomic_DNA"/>
</dbReference>
<dbReference type="CDD" id="cd00051">
    <property type="entry name" value="EFh"/>
    <property type="match status" value="1"/>
</dbReference>
<evidence type="ECO:0000256" key="3">
    <source>
        <dbReference type="ARBA" id="ARBA00022837"/>
    </source>
</evidence>
<dbReference type="PROSITE" id="PS00018">
    <property type="entry name" value="EF_HAND_1"/>
    <property type="match status" value="3"/>
</dbReference>
<dbReference type="PRINTS" id="PR00450">
    <property type="entry name" value="RECOVERIN"/>
</dbReference>
<keyword evidence="3" id="KW-0106">Calcium</keyword>
<dbReference type="OrthoDB" id="191686at2759"/>
<name>A0A7K9L9W7_9PASS</name>
<evidence type="ECO:0000256" key="1">
    <source>
        <dbReference type="ARBA" id="ARBA00022723"/>
    </source>
</evidence>
<dbReference type="InterPro" id="IPR002048">
    <property type="entry name" value="EF_hand_dom"/>
</dbReference>
<evidence type="ECO:0000256" key="2">
    <source>
        <dbReference type="ARBA" id="ARBA00022737"/>
    </source>
</evidence>
<feature type="domain" description="EF-hand" evidence="4">
    <location>
        <begin position="66"/>
        <end position="101"/>
    </location>
</feature>
<dbReference type="SMART" id="SM00054">
    <property type="entry name" value="EFh"/>
    <property type="match status" value="2"/>
</dbReference>
<proteinExistence type="predicted"/>
<dbReference type="InterPro" id="IPR028846">
    <property type="entry name" value="Recoverin"/>
</dbReference>
<dbReference type="PANTHER" id="PTHR23055:SF60">
    <property type="entry name" value="CALAXIN"/>
    <property type="match status" value="1"/>
</dbReference>
<accession>A0A7K9L9W7</accession>
<dbReference type="PROSITE" id="PS50222">
    <property type="entry name" value="EF_HAND_2"/>
    <property type="match status" value="2"/>
</dbReference>
<dbReference type="Pfam" id="PF13202">
    <property type="entry name" value="EF-hand_5"/>
    <property type="match status" value="1"/>
</dbReference>
<feature type="non-terminal residue" evidence="5">
    <location>
        <position position="1"/>
    </location>
</feature>
<dbReference type="GO" id="GO:0005509">
    <property type="term" value="F:calcium ion binding"/>
    <property type="evidence" value="ECO:0007669"/>
    <property type="project" value="InterPro"/>
</dbReference>
<keyword evidence="2" id="KW-0677">Repeat</keyword>
<dbReference type="Proteomes" id="UP000583164">
    <property type="component" value="Unassembled WGS sequence"/>
</dbReference>